<dbReference type="AlphaFoldDB" id="A0A1I4U506"/>
<keyword evidence="1" id="KW-0285">Flavoprotein</keyword>
<comment type="catalytic activity">
    <reaction evidence="3">
        <text>[thioredoxin]-dithiol + NADP(+) = [thioredoxin]-disulfide + NADPH + H(+)</text>
        <dbReference type="Rhea" id="RHEA:20345"/>
        <dbReference type="Rhea" id="RHEA-COMP:10698"/>
        <dbReference type="Rhea" id="RHEA-COMP:10700"/>
        <dbReference type="ChEBI" id="CHEBI:15378"/>
        <dbReference type="ChEBI" id="CHEBI:29950"/>
        <dbReference type="ChEBI" id="CHEBI:50058"/>
        <dbReference type="ChEBI" id="CHEBI:57783"/>
        <dbReference type="ChEBI" id="CHEBI:58349"/>
        <dbReference type="EC" id="1.8.1.9"/>
    </reaction>
</comment>
<evidence type="ECO:0000256" key="1">
    <source>
        <dbReference type="ARBA" id="ARBA00022630"/>
    </source>
</evidence>
<feature type="region of interest" description="Disordered" evidence="4">
    <location>
        <begin position="342"/>
        <end position="366"/>
    </location>
</feature>
<dbReference type="STRING" id="260086.SAMN05216207_1003190"/>
<evidence type="ECO:0000313" key="7">
    <source>
        <dbReference type="Proteomes" id="UP000199614"/>
    </source>
</evidence>
<dbReference type="InterPro" id="IPR050097">
    <property type="entry name" value="Ferredoxin-NADP_redctase_2"/>
</dbReference>
<dbReference type="PRINTS" id="PR00368">
    <property type="entry name" value="FADPNR"/>
</dbReference>
<dbReference type="Proteomes" id="UP000199614">
    <property type="component" value="Unassembled WGS sequence"/>
</dbReference>
<reference evidence="6 7" key="1">
    <citation type="submission" date="2016-10" db="EMBL/GenBank/DDBJ databases">
        <authorList>
            <person name="de Groot N.N."/>
        </authorList>
    </citation>
    <scope>NUCLEOTIDE SEQUENCE [LARGE SCALE GENOMIC DNA]</scope>
    <source>
        <strain evidence="6 7">CGMCC 4.1877</strain>
    </source>
</reference>
<evidence type="ECO:0000313" key="6">
    <source>
        <dbReference type="EMBL" id="SFM83910.1"/>
    </source>
</evidence>
<dbReference type="SUPFAM" id="SSF51905">
    <property type="entry name" value="FAD/NAD(P)-binding domain"/>
    <property type="match status" value="1"/>
</dbReference>
<dbReference type="GO" id="GO:0004791">
    <property type="term" value="F:thioredoxin-disulfide reductase (NADPH) activity"/>
    <property type="evidence" value="ECO:0007669"/>
    <property type="project" value="UniProtKB-EC"/>
</dbReference>
<dbReference type="PRINTS" id="PR00469">
    <property type="entry name" value="PNDRDTASEII"/>
</dbReference>
<dbReference type="PANTHER" id="PTHR48105">
    <property type="entry name" value="THIOREDOXIN REDUCTASE 1-RELATED-RELATED"/>
    <property type="match status" value="1"/>
</dbReference>
<evidence type="ECO:0000259" key="5">
    <source>
        <dbReference type="Pfam" id="PF07992"/>
    </source>
</evidence>
<organism evidence="6 7">
    <name type="scientific">Pseudonocardia ammonioxydans</name>
    <dbReference type="NCBI Taxonomy" id="260086"/>
    <lineage>
        <taxon>Bacteria</taxon>
        <taxon>Bacillati</taxon>
        <taxon>Actinomycetota</taxon>
        <taxon>Actinomycetes</taxon>
        <taxon>Pseudonocardiales</taxon>
        <taxon>Pseudonocardiaceae</taxon>
        <taxon>Pseudonocardia</taxon>
    </lineage>
</organism>
<keyword evidence="2" id="KW-0560">Oxidoreductase</keyword>
<accession>A0A1I4U506</accession>
<gene>
    <name evidence="6" type="ORF">SAMN05216207_1003190</name>
</gene>
<evidence type="ECO:0000256" key="3">
    <source>
        <dbReference type="ARBA" id="ARBA00048132"/>
    </source>
</evidence>
<name>A0A1I4U506_PSUAM</name>
<dbReference type="EMBL" id="FOUY01000003">
    <property type="protein sequence ID" value="SFM83910.1"/>
    <property type="molecule type" value="Genomic_DNA"/>
</dbReference>
<sequence>MTTSANPPVTPYDVIVLGGGAAGLSAALTLARARWRVLVLDDGTPRNAPAAGVHNWLTRDGLPPAELGRIGRAEVRGYGGTVRDARVGAARALPGGGFAVTVTGGPDAGGTGTEVVGRRLLVTTGLTDELPPIDGLARHWGGAVFACPFCHAWEHRDTRIGVLATGPHDLFKAHLVTRWSDRVTLFLHTGPEPDDEQWAGFAAGGITVVDGEVAGLLGDGDRVTGVRLASGTTVPVDALSISPPARARAGFLDGLGLVTVGHPSGLGDHLPVDAVGATGLPGVYAAGNVTDPMATVPVAVAAGATAAAAITRDLLTADLDQAVRDRAVRFSADAPLSGAAPASAPAPAAALAPPPTDAVSPAAAPFSAAGERACAERVADERVHGLTP</sequence>
<dbReference type="InterPro" id="IPR023753">
    <property type="entry name" value="FAD/NAD-binding_dom"/>
</dbReference>
<dbReference type="Gene3D" id="3.50.50.60">
    <property type="entry name" value="FAD/NAD(P)-binding domain"/>
    <property type="match status" value="2"/>
</dbReference>
<dbReference type="RefSeq" id="WP_093337989.1">
    <property type="nucleotide sequence ID" value="NZ_FOUY01000003.1"/>
</dbReference>
<feature type="domain" description="FAD/NAD(P)-binding" evidence="5">
    <location>
        <begin position="12"/>
        <end position="303"/>
    </location>
</feature>
<proteinExistence type="predicted"/>
<dbReference type="Pfam" id="PF07992">
    <property type="entry name" value="Pyr_redox_2"/>
    <property type="match status" value="1"/>
</dbReference>
<dbReference type="OrthoDB" id="9786503at2"/>
<evidence type="ECO:0000256" key="4">
    <source>
        <dbReference type="SAM" id="MobiDB-lite"/>
    </source>
</evidence>
<evidence type="ECO:0000256" key="2">
    <source>
        <dbReference type="ARBA" id="ARBA00023002"/>
    </source>
</evidence>
<dbReference type="InterPro" id="IPR036188">
    <property type="entry name" value="FAD/NAD-bd_sf"/>
</dbReference>
<keyword evidence="7" id="KW-1185">Reference proteome</keyword>
<protein>
    <submittedName>
        <fullName evidence="6">Thioredoxin reductase</fullName>
    </submittedName>
</protein>